<dbReference type="KEGG" id="rid:RIdsm_03531"/>
<keyword evidence="8" id="KW-1185">Reference proteome</keyword>
<protein>
    <submittedName>
        <fullName evidence="7">Transaldolase/EF-hand domain-containing protein</fullName>
    </submittedName>
</protein>
<dbReference type="SMART" id="SM00054">
    <property type="entry name" value="EFh"/>
    <property type="match status" value="3"/>
</dbReference>
<feature type="chain" id="PRO_5010437465" evidence="4">
    <location>
        <begin position="19"/>
        <end position="172"/>
    </location>
</feature>
<feature type="signal peptide" evidence="4">
    <location>
        <begin position="1"/>
        <end position="18"/>
    </location>
</feature>
<proteinExistence type="predicted"/>
<organism evidence="6 8">
    <name type="scientific">Roseovarius indicus</name>
    <dbReference type="NCBI Taxonomy" id="540747"/>
    <lineage>
        <taxon>Bacteria</taxon>
        <taxon>Pseudomonadati</taxon>
        <taxon>Pseudomonadota</taxon>
        <taxon>Alphaproteobacteria</taxon>
        <taxon>Rhodobacterales</taxon>
        <taxon>Roseobacteraceae</taxon>
        <taxon>Roseovarius</taxon>
    </lineage>
</organism>
<dbReference type="EMBL" id="CP031598">
    <property type="protein sequence ID" value="QEW27713.1"/>
    <property type="molecule type" value="Genomic_DNA"/>
</dbReference>
<dbReference type="STRING" id="540747.SAMN04488031_10865"/>
<evidence type="ECO:0000256" key="1">
    <source>
        <dbReference type="ARBA" id="ARBA00022723"/>
    </source>
</evidence>
<evidence type="ECO:0000256" key="3">
    <source>
        <dbReference type="SAM" id="MobiDB-lite"/>
    </source>
</evidence>
<name>A0A0T5P857_9RHOB</name>
<dbReference type="PATRIC" id="fig|540747.5.peg.6035"/>
<reference evidence="7 9" key="2">
    <citation type="submission" date="2018-08" db="EMBL/GenBank/DDBJ databases">
        <title>Genetic Globetrotter - A new plasmid hitch-hiking vast phylogenetic and geographic distances.</title>
        <authorList>
            <person name="Vollmers J."/>
            <person name="Petersen J."/>
        </authorList>
    </citation>
    <scope>NUCLEOTIDE SEQUENCE [LARGE SCALE GENOMIC DNA]</scope>
    <source>
        <strain evidence="7 9">DSM 26383</strain>
    </source>
</reference>
<dbReference type="InterPro" id="IPR002048">
    <property type="entry name" value="EF_hand_dom"/>
</dbReference>
<evidence type="ECO:0000313" key="7">
    <source>
        <dbReference type="EMBL" id="QEW27713.1"/>
    </source>
</evidence>
<keyword evidence="1" id="KW-0479">Metal-binding</keyword>
<feature type="domain" description="EF-hand" evidence="5">
    <location>
        <begin position="55"/>
        <end position="90"/>
    </location>
</feature>
<dbReference type="OrthoDB" id="5470953at2"/>
<dbReference type="PROSITE" id="PS50222">
    <property type="entry name" value="EF_HAND_2"/>
    <property type="match status" value="2"/>
</dbReference>
<dbReference type="InterPro" id="IPR018247">
    <property type="entry name" value="EF_Hand_1_Ca_BS"/>
</dbReference>
<dbReference type="Proteomes" id="UP000051401">
    <property type="component" value="Unassembled WGS sequence"/>
</dbReference>
<dbReference type="Proteomes" id="UP000325785">
    <property type="component" value="Chromosome"/>
</dbReference>
<dbReference type="GO" id="GO:0005509">
    <property type="term" value="F:calcium ion binding"/>
    <property type="evidence" value="ECO:0007669"/>
    <property type="project" value="InterPro"/>
</dbReference>
<evidence type="ECO:0000256" key="4">
    <source>
        <dbReference type="SAM" id="SignalP"/>
    </source>
</evidence>
<dbReference type="Pfam" id="PF13499">
    <property type="entry name" value="EF-hand_7"/>
    <property type="match status" value="1"/>
</dbReference>
<dbReference type="AlphaFoldDB" id="A0A0T5P857"/>
<dbReference type="EMBL" id="LAXI01000009">
    <property type="protein sequence ID" value="KRS17102.1"/>
    <property type="molecule type" value="Genomic_DNA"/>
</dbReference>
<feature type="compositionally biased region" description="Basic and acidic residues" evidence="3">
    <location>
        <begin position="127"/>
        <end position="147"/>
    </location>
</feature>
<dbReference type="SUPFAM" id="SSF47473">
    <property type="entry name" value="EF-hand"/>
    <property type="match status" value="1"/>
</dbReference>
<dbReference type="Pfam" id="PF13202">
    <property type="entry name" value="EF-hand_5"/>
    <property type="match status" value="2"/>
</dbReference>
<evidence type="ECO:0000313" key="8">
    <source>
        <dbReference type="Proteomes" id="UP000051401"/>
    </source>
</evidence>
<dbReference type="InterPro" id="IPR011992">
    <property type="entry name" value="EF-hand-dom_pair"/>
</dbReference>
<evidence type="ECO:0000256" key="2">
    <source>
        <dbReference type="ARBA" id="ARBA00022737"/>
    </source>
</evidence>
<evidence type="ECO:0000313" key="9">
    <source>
        <dbReference type="Proteomes" id="UP000325785"/>
    </source>
</evidence>
<reference evidence="6 8" key="1">
    <citation type="submission" date="2015-04" db="EMBL/GenBank/DDBJ databases">
        <title>The draft genome sequence of Roseovarius indicus B108T.</title>
        <authorList>
            <person name="Li G."/>
            <person name="Lai Q."/>
            <person name="Shao Z."/>
            <person name="Yan P."/>
        </authorList>
    </citation>
    <scope>NUCLEOTIDE SEQUENCE [LARGE SCALE GENOMIC DNA]</scope>
    <source>
        <strain evidence="6 8">B108</strain>
    </source>
</reference>
<keyword evidence="2" id="KW-0677">Repeat</keyword>
<evidence type="ECO:0000259" key="5">
    <source>
        <dbReference type="PROSITE" id="PS50222"/>
    </source>
</evidence>
<sequence length="172" mass="19085">MKNGFLIASLGAAILAGAATQGAAAGDDMAKGHHGKRPSFEELDANGDGAVSREEMQARMQARFADADADGDGKITREEMSARMEARQAERRERFLNRMFERKDADADGALSMEEMRGDRADKMFARVDQDGDGSVSREEFDAMKERFSKHHGKHGEHGKRRHGHDDDMMQD</sequence>
<dbReference type="PANTHER" id="PTHR10827">
    <property type="entry name" value="RETICULOCALBIN"/>
    <property type="match status" value="1"/>
</dbReference>
<evidence type="ECO:0000313" key="6">
    <source>
        <dbReference type="EMBL" id="KRS17102.1"/>
    </source>
</evidence>
<dbReference type="RefSeq" id="WP_057816917.1">
    <property type="nucleotide sequence ID" value="NZ_CP031598.1"/>
</dbReference>
<feature type="domain" description="EF-hand" evidence="5">
    <location>
        <begin position="116"/>
        <end position="151"/>
    </location>
</feature>
<gene>
    <name evidence="7" type="ORF">RIdsm_03531</name>
    <name evidence="6" type="ORF">XM52_14760</name>
</gene>
<keyword evidence="4" id="KW-0732">Signal</keyword>
<feature type="region of interest" description="Disordered" evidence="3">
    <location>
        <begin position="127"/>
        <end position="172"/>
    </location>
</feature>
<feature type="region of interest" description="Disordered" evidence="3">
    <location>
        <begin position="21"/>
        <end position="51"/>
    </location>
</feature>
<dbReference type="Gene3D" id="1.10.238.10">
    <property type="entry name" value="EF-hand"/>
    <property type="match status" value="3"/>
</dbReference>
<dbReference type="PANTHER" id="PTHR10827:SF98">
    <property type="entry name" value="45 KDA CALCIUM-BINDING PROTEIN"/>
    <property type="match status" value="1"/>
</dbReference>
<dbReference type="PROSITE" id="PS00018">
    <property type="entry name" value="EF_HAND_1"/>
    <property type="match status" value="2"/>
</dbReference>
<feature type="compositionally biased region" description="Basic residues" evidence="3">
    <location>
        <begin position="148"/>
        <end position="163"/>
    </location>
</feature>
<accession>A0A0T5P857</accession>